<dbReference type="AlphaFoldDB" id="A0A369W324"/>
<dbReference type="PROSITE" id="PS50830">
    <property type="entry name" value="TNASE_3"/>
    <property type="match status" value="1"/>
</dbReference>
<evidence type="ECO:0000259" key="1">
    <source>
        <dbReference type="PROSITE" id="PS50830"/>
    </source>
</evidence>
<dbReference type="InterPro" id="IPR016071">
    <property type="entry name" value="Staphylococal_nuclease_OB-fold"/>
</dbReference>
<protein>
    <submittedName>
        <fullName evidence="2">Thermonuclease family protein</fullName>
    </submittedName>
</protein>
<comment type="caution">
    <text evidence="2">The sequence shown here is derived from an EMBL/GenBank/DDBJ whole genome shotgun (WGS) entry which is preliminary data.</text>
</comment>
<proteinExistence type="predicted"/>
<dbReference type="Proteomes" id="UP000253759">
    <property type="component" value="Unassembled WGS sequence"/>
</dbReference>
<dbReference type="Gene3D" id="2.40.50.90">
    <property type="match status" value="1"/>
</dbReference>
<evidence type="ECO:0000313" key="3">
    <source>
        <dbReference type="Proteomes" id="UP000253759"/>
    </source>
</evidence>
<dbReference type="OrthoDB" id="7469880at2"/>
<evidence type="ECO:0000313" key="2">
    <source>
        <dbReference type="EMBL" id="RDE08449.1"/>
    </source>
</evidence>
<dbReference type="EMBL" id="QQNH01000016">
    <property type="protein sequence ID" value="RDE08449.1"/>
    <property type="molecule type" value="Genomic_DNA"/>
</dbReference>
<keyword evidence="3" id="KW-1185">Reference proteome</keyword>
<accession>A0A369W324</accession>
<name>A0A369W324_9HYPH</name>
<dbReference type="InterPro" id="IPR035437">
    <property type="entry name" value="SNase_OB-fold_sf"/>
</dbReference>
<organism evidence="2 3">
    <name type="scientific">Pelagibacterium lacus</name>
    <dbReference type="NCBI Taxonomy" id="2282655"/>
    <lineage>
        <taxon>Bacteria</taxon>
        <taxon>Pseudomonadati</taxon>
        <taxon>Pseudomonadota</taxon>
        <taxon>Alphaproteobacteria</taxon>
        <taxon>Hyphomicrobiales</taxon>
        <taxon>Devosiaceae</taxon>
        <taxon>Pelagibacterium</taxon>
    </lineage>
</organism>
<feature type="domain" description="TNase-like" evidence="1">
    <location>
        <begin position="48"/>
        <end position="136"/>
    </location>
</feature>
<reference evidence="3" key="1">
    <citation type="submission" date="2018-07" db="EMBL/GenBank/DDBJ databases">
        <authorList>
            <person name="Liu B.-T."/>
            <person name="Du Z."/>
        </authorList>
    </citation>
    <scope>NUCLEOTIDE SEQUENCE [LARGE SCALE GENOMIC DNA]</scope>
    <source>
        <strain evidence="3">XYN52</strain>
    </source>
</reference>
<dbReference type="SUPFAM" id="SSF50199">
    <property type="entry name" value="Staphylococcal nuclease"/>
    <property type="match status" value="1"/>
</dbReference>
<dbReference type="Pfam" id="PF00565">
    <property type="entry name" value="SNase"/>
    <property type="match status" value="1"/>
</dbReference>
<gene>
    <name evidence="2" type="ORF">DVH29_11300</name>
</gene>
<sequence>MGVVAVLVMGGLGLAAIGGSGSGPAPVAQAVATDQFTMCGSAQRYTCVVDGDTIWWRGQNLRLESYDTPEPYTDICGGEREIALAHRASARLLELLNSNQFSVQTFGTDRYGRTLATIKVDGVDVGDILIAEGLARRWPNGHEFWC</sequence>